<reference evidence="3" key="1">
    <citation type="journal article" date="2019" name="Int. J. Syst. Evol. Microbiol.">
        <title>The Global Catalogue of Microorganisms (GCM) 10K type strain sequencing project: providing services to taxonomists for standard genome sequencing and annotation.</title>
        <authorList>
            <consortium name="The Broad Institute Genomics Platform"/>
            <consortium name="The Broad Institute Genome Sequencing Center for Infectious Disease"/>
            <person name="Wu L."/>
            <person name="Ma J."/>
        </authorList>
    </citation>
    <scope>NUCLEOTIDE SEQUENCE [LARGE SCALE GENOMIC DNA]</scope>
    <source>
        <strain evidence="3">JCM 18298</strain>
    </source>
</reference>
<name>A0ABP9KXI5_9NOCA</name>
<gene>
    <name evidence="2" type="ORF">GCM10023318_56900</name>
</gene>
<protein>
    <recommendedName>
        <fullName evidence="4">DNA-binding protein</fullName>
    </recommendedName>
</protein>
<dbReference type="EMBL" id="BAABJM010000008">
    <property type="protein sequence ID" value="GAA5067599.1"/>
    <property type="molecule type" value="Genomic_DNA"/>
</dbReference>
<accession>A0ABP9KXI5</accession>
<proteinExistence type="predicted"/>
<dbReference type="Proteomes" id="UP001500603">
    <property type="component" value="Unassembled WGS sequence"/>
</dbReference>
<comment type="caution">
    <text evidence="2">The sequence shown here is derived from an EMBL/GenBank/DDBJ whole genome shotgun (WGS) entry which is preliminary data.</text>
</comment>
<feature type="compositionally biased region" description="Basic and acidic residues" evidence="1">
    <location>
        <begin position="116"/>
        <end position="126"/>
    </location>
</feature>
<evidence type="ECO:0000313" key="2">
    <source>
        <dbReference type="EMBL" id="GAA5067599.1"/>
    </source>
</evidence>
<feature type="region of interest" description="Disordered" evidence="1">
    <location>
        <begin position="110"/>
        <end position="133"/>
    </location>
</feature>
<dbReference type="RefSeq" id="WP_345499350.1">
    <property type="nucleotide sequence ID" value="NZ_BAABJM010000008.1"/>
</dbReference>
<evidence type="ECO:0008006" key="4">
    <source>
        <dbReference type="Google" id="ProtNLM"/>
    </source>
</evidence>
<evidence type="ECO:0000256" key="1">
    <source>
        <dbReference type="SAM" id="MobiDB-lite"/>
    </source>
</evidence>
<organism evidence="2 3">
    <name type="scientific">Nocardia callitridis</name>
    <dbReference type="NCBI Taxonomy" id="648753"/>
    <lineage>
        <taxon>Bacteria</taxon>
        <taxon>Bacillati</taxon>
        <taxon>Actinomycetota</taxon>
        <taxon>Actinomycetes</taxon>
        <taxon>Mycobacteriales</taxon>
        <taxon>Nocardiaceae</taxon>
        <taxon>Nocardia</taxon>
    </lineage>
</organism>
<evidence type="ECO:0000313" key="3">
    <source>
        <dbReference type="Proteomes" id="UP001500603"/>
    </source>
</evidence>
<sequence length="299" mass="31680">MLLPATQHDPRHATLDDAAFGAAPSLAAAELPAAVDAHSRWLRAVLLGGQGRYAAARTELRVLRTRSADPVALSLAASTQGSWTRQLGWHAEAAVLDGRAVALLAPRVPRADAAQDPERSPLDRAGTHPVRRMPSRDEALCDALTGLAADALGTGRLTLAQRLLERASVETLRLDHWRTTIRWHWVSAETAFAQGRAVVAMTHAEAALGVAETAPSVRHRVKSLLLVAAAAAVAGDGDRCRALAATVDQHCREHGLLPLRWACAMLRAGMDVPGAEAESRTYAGAISSRGGRFRADIGG</sequence>
<keyword evidence="3" id="KW-1185">Reference proteome</keyword>